<comment type="subcellular location">
    <subcellularLocation>
        <location evidence="1">Nucleus</location>
    </subcellularLocation>
</comment>
<organism evidence="7">
    <name type="scientific">Cryptomonas curvata</name>
    <dbReference type="NCBI Taxonomy" id="233186"/>
    <lineage>
        <taxon>Eukaryota</taxon>
        <taxon>Cryptophyceae</taxon>
        <taxon>Cryptomonadales</taxon>
        <taxon>Cryptomonadaceae</taxon>
        <taxon>Cryptomonas</taxon>
    </lineage>
</organism>
<dbReference type="EMBL" id="HBEZ01007259">
    <property type="protein sequence ID" value="CAD8626398.1"/>
    <property type="molecule type" value="Transcribed_RNA"/>
</dbReference>
<dbReference type="FunFam" id="3.90.940.20:FF:000001">
    <property type="entry name" value="DNA-directed RNA polymerases I, II, and III subunit RPABC1"/>
    <property type="match status" value="1"/>
</dbReference>
<dbReference type="InterPro" id="IPR000783">
    <property type="entry name" value="RNA_pol_subH/Rpb5_C"/>
</dbReference>
<dbReference type="GO" id="GO:0005666">
    <property type="term" value="C:RNA polymerase III complex"/>
    <property type="evidence" value="ECO:0007669"/>
    <property type="project" value="TreeGrafter"/>
</dbReference>
<comment type="similarity">
    <text evidence="4">Belongs to the archaeal Rpo5/eukaryotic RPB5 RNA polymerase subunit family.</text>
</comment>
<keyword evidence="2" id="KW-0804">Transcription</keyword>
<evidence type="ECO:0000256" key="2">
    <source>
        <dbReference type="ARBA" id="ARBA00023163"/>
    </source>
</evidence>
<dbReference type="GO" id="GO:0005736">
    <property type="term" value="C:RNA polymerase I complex"/>
    <property type="evidence" value="ECO:0007669"/>
    <property type="project" value="TreeGrafter"/>
</dbReference>
<dbReference type="SUPFAM" id="SSF55287">
    <property type="entry name" value="RPB5-like RNA polymerase subunit"/>
    <property type="match status" value="1"/>
</dbReference>
<dbReference type="PANTHER" id="PTHR10535">
    <property type="entry name" value="DNA-DIRECTED RNA POLYMERASES I, II, AND III SUBUNIT RPABC1"/>
    <property type="match status" value="1"/>
</dbReference>
<dbReference type="Gene3D" id="3.40.1340.10">
    <property type="entry name" value="RNA polymerase, Rpb5, N-terminal domain"/>
    <property type="match status" value="1"/>
</dbReference>
<evidence type="ECO:0008006" key="8">
    <source>
        <dbReference type="Google" id="ProtNLM"/>
    </source>
</evidence>
<evidence type="ECO:0000313" key="7">
    <source>
        <dbReference type="EMBL" id="CAD8626398.1"/>
    </source>
</evidence>
<dbReference type="HAMAP" id="MF_00025">
    <property type="entry name" value="RNApol_Rpo5_RPB5"/>
    <property type="match status" value="1"/>
</dbReference>
<reference evidence="7" key="1">
    <citation type="submission" date="2021-01" db="EMBL/GenBank/DDBJ databases">
        <authorList>
            <person name="Corre E."/>
            <person name="Pelletier E."/>
            <person name="Niang G."/>
            <person name="Scheremetjew M."/>
            <person name="Finn R."/>
            <person name="Kale V."/>
            <person name="Holt S."/>
            <person name="Cochrane G."/>
            <person name="Meng A."/>
            <person name="Brown T."/>
            <person name="Cohen L."/>
        </authorList>
    </citation>
    <scope>NUCLEOTIDE SEQUENCE</scope>
    <source>
        <strain evidence="7">CCAP979/52</strain>
    </source>
</reference>
<accession>A0A7S0QER0</accession>
<dbReference type="InterPro" id="IPR036710">
    <property type="entry name" value="RNA_pol_Rpb5_N_sf"/>
</dbReference>
<protein>
    <recommendedName>
        <fullName evidence="8">DNA-directed RNA polymerases I, II, and III subunit RPABC1</fullName>
    </recommendedName>
</protein>
<dbReference type="GO" id="GO:0005665">
    <property type="term" value="C:RNA polymerase II, core complex"/>
    <property type="evidence" value="ECO:0007669"/>
    <property type="project" value="TreeGrafter"/>
</dbReference>
<dbReference type="GO" id="GO:0003677">
    <property type="term" value="F:DNA binding"/>
    <property type="evidence" value="ECO:0007669"/>
    <property type="project" value="InterPro"/>
</dbReference>
<name>A0A7S0QER0_9CRYP</name>
<evidence type="ECO:0000256" key="4">
    <source>
        <dbReference type="ARBA" id="ARBA00025765"/>
    </source>
</evidence>
<dbReference type="Pfam" id="PF03871">
    <property type="entry name" value="RNA_pol_Rpb5_N"/>
    <property type="match status" value="1"/>
</dbReference>
<dbReference type="Pfam" id="PF01191">
    <property type="entry name" value="RNA_pol_Rpb5_C"/>
    <property type="match status" value="1"/>
</dbReference>
<evidence type="ECO:0000259" key="6">
    <source>
        <dbReference type="Pfam" id="PF03871"/>
    </source>
</evidence>
<dbReference type="NCBIfam" id="NF007129">
    <property type="entry name" value="PRK09570.1"/>
    <property type="match status" value="1"/>
</dbReference>
<proteinExistence type="inferred from homology"/>
<dbReference type="InterPro" id="IPR014381">
    <property type="entry name" value="Arch_Rpo5/euc_Rpb5"/>
</dbReference>
<dbReference type="PROSITE" id="PS01110">
    <property type="entry name" value="RNA_POL_H_23KD"/>
    <property type="match status" value="1"/>
</dbReference>
<evidence type="ECO:0000259" key="5">
    <source>
        <dbReference type="Pfam" id="PF01191"/>
    </source>
</evidence>
<gene>
    <name evidence="7" type="ORF">CCUR1050_LOCUS4076</name>
</gene>
<feature type="domain" description="RNA polymerase subunit H/Rpb5 C-terminal" evidence="5">
    <location>
        <begin position="142"/>
        <end position="213"/>
    </location>
</feature>
<dbReference type="GO" id="GO:0006362">
    <property type="term" value="P:transcription elongation by RNA polymerase I"/>
    <property type="evidence" value="ECO:0007669"/>
    <property type="project" value="TreeGrafter"/>
</dbReference>
<dbReference type="InterPro" id="IPR005571">
    <property type="entry name" value="RNA_pol_Rpb5_N"/>
</dbReference>
<evidence type="ECO:0000256" key="3">
    <source>
        <dbReference type="ARBA" id="ARBA00023242"/>
    </source>
</evidence>
<dbReference type="Gene3D" id="3.90.940.20">
    <property type="entry name" value="RPB5-like RNA polymerase subunit"/>
    <property type="match status" value="1"/>
</dbReference>
<dbReference type="PIRSF" id="PIRSF000747">
    <property type="entry name" value="RPB5"/>
    <property type="match status" value="1"/>
</dbReference>
<keyword evidence="3" id="KW-0539">Nucleus</keyword>
<sequence length="216" mass="25269">MSKEDNEILNIFRVRRTVLQMLRDRGYLVFDTKDDLNMSRVDFEAKFVKNYKIIREQLEIKRPKWNSTSNKLLAAFVEGEKDKSTIGVKSIRGYCERIKQDNYNNVILILHGRLTPHAKQAVSAINSGLDKIEYFSEAELIVNITEHNLVPKHEILSVEETKCLLKRYSLRETQLPRIQKNDPVARYLGLQKNQIVKVIRPSETAGRYITYRRCTI</sequence>
<dbReference type="InterPro" id="IPR035913">
    <property type="entry name" value="RPB5-like_sf"/>
</dbReference>
<feature type="domain" description="RNA polymerase Rpb5 N-terminal" evidence="6">
    <location>
        <begin position="6"/>
        <end position="98"/>
    </location>
</feature>
<dbReference type="SUPFAM" id="SSF53036">
    <property type="entry name" value="Eukaryotic RPB5 N-terminal domain"/>
    <property type="match status" value="1"/>
</dbReference>
<dbReference type="GO" id="GO:0003899">
    <property type="term" value="F:DNA-directed RNA polymerase activity"/>
    <property type="evidence" value="ECO:0007669"/>
    <property type="project" value="InterPro"/>
</dbReference>
<dbReference type="InterPro" id="IPR020608">
    <property type="entry name" value="RNA_pol_subH/Rpb5_CS"/>
</dbReference>
<dbReference type="AlphaFoldDB" id="A0A7S0QER0"/>
<dbReference type="GO" id="GO:0006366">
    <property type="term" value="P:transcription by RNA polymerase II"/>
    <property type="evidence" value="ECO:0007669"/>
    <property type="project" value="TreeGrafter"/>
</dbReference>
<evidence type="ECO:0000256" key="1">
    <source>
        <dbReference type="ARBA" id="ARBA00004123"/>
    </source>
</evidence>
<dbReference type="PANTHER" id="PTHR10535:SF0">
    <property type="entry name" value="DNA-DIRECTED RNA POLYMERASES I, II, AND III SUBUNIT RPABC1"/>
    <property type="match status" value="1"/>
</dbReference>
<dbReference type="GO" id="GO:0042797">
    <property type="term" value="P:tRNA transcription by RNA polymerase III"/>
    <property type="evidence" value="ECO:0007669"/>
    <property type="project" value="TreeGrafter"/>
</dbReference>